<dbReference type="PIRSF" id="PIRSF018266">
    <property type="entry name" value="FecR"/>
    <property type="match status" value="1"/>
</dbReference>
<evidence type="ECO:0000313" key="2">
    <source>
        <dbReference type="EMBL" id="SOB79189.1"/>
    </source>
</evidence>
<dbReference type="InterPro" id="IPR006860">
    <property type="entry name" value="FecR"/>
</dbReference>
<name>A0A285QCL1_9SPHN</name>
<dbReference type="EMBL" id="OBMI01000001">
    <property type="protein sequence ID" value="SOB79189.1"/>
    <property type="molecule type" value="Genomic_DNA"/>
</dbReference>
<dbReference type="PANTHER" id="PTHR30273">
    <property type="entry name" value="PERIPLASMIC SIGNAL SENSOR AND SIGMA FACTOR ACTIVATOR FECR-RELATED"/>
    <property type="match status" value="1"/>
</dbReference>
<keyword evidence="3" id="KW-1185">Reference proteome</keyword>
<dbReference type="PANTHER" id="PTHR30273:SF2">
    <property type="entry name" value="PROTEIN FECR"/>
    <property type="match status" value="1"/>
</dbReference>
<dbReference type="Proteomes" id="UP000219494">
    <property type="component" value="Unassembled WGS sequence"/>
</dbReference>
<reference evidence="2 3" key="1">
    <citation type="submission" date="2017-07" db="EMBL/GenBank/DDBJ databases">
        <authorList>
            <person name="Sun Z.S."/>
            <person name="Albrecht U."/>
            <person name="Echele G."/>
            <person name="Lee C.C."/>
        </authorList>
    </citation>
    <scope>NUCLEOTIDE SEQUENCE [LARGE SCALE GENOMIC DNA]</scope>
    <source>
        <strain evidence="2 3">CGMCC 1.12672</strain>
    </source>
</reference>
<accession>A0A285QCL1</accession>
<dbReference type="RefSeq" id="WP_097062349.1">
    <property type="nucleotide sequence ID" value="NZ_OBMI01000001.1"/>
</dbReference>
<feature type="domain" description="FecR protein" evidence="1">
    <location>
        <begin position="106"/>
        <end position="197"/>
    </location>
</feature>
<organism evidence="2 3">
    <name type="scientific">Sphingomonas guangdongensis</name>
    <dbReference type="NCBI Taxonomy" id="1141890"/>
    <lineage>
        <taxon>Bacteria</taxon>
        <taxon>Pseudomonadati</taxon>
        <taxon>Pseudomonadota</taxon>
        <taxon>Alphaproteobacteria</taxon>
        <taxon>Sphingomonadales</taxon>
        <taxon>Sphingomonadaceae</taxon>
        <taxon>Sphingomonas</taxon>
    </lineage>
</organism>
<gene>
    <name evidence="2" type="ORF">SAMN06297144_0421</name>
</gene>
<dbReference type="InterPro" id="IPR012373">
    <property type="entry name" value="Ferrdict_sens_TM"/>
</dbReference>
<dbReference type="Pfam" id="PF04773">
    <property type="entry name" value="FecR"/>
    <property type="match status" value="1"/>
</dbReference>
<evidence type="ECO:0000313" key="3">
    <source>
        <dbReference type="Proteomes" id="UP000219494"/>
    </source>
</evidence>
<dbReference type="Gene3D" id="3.55.50.30">
    <property type="match status" value="1"/>
</dbReference>
<protein>
    <submittedName>
        <fullName evidence="2">FecR family protein</fullName>
    </submittedName>
</protein>
<proteinExistence type="predicted"/>
<dbReference type="AlphaFoldDB" id="A0A285QCL1"/>
<dbReference type="GO" id="GO:0016989">
    <property type="term" value="F:sigma factor antagonist activity"/>
    <property type="evidence" value="ECO:0007669"/>
    <property type="project" value="TreeGrafter"/>
</dbReference>
<dbReference type="OrthoDB" id="7346218at2"/>
<dbReference type="Gene3D" id="2.60.120.1440">
    <property type="match status" value="1"/>
</dbReference>
<evidence type="ECO:0000259" key="1">
    <source>
        <dbReference type="Pfam" id="PF04773"/>
    </source>
</evidence>
<sequence length="318" mass="33951">MTARPDDLPADEAARWALRVRDPAFADWDGFTAWLEADLANNAAYEAALDEQEAADALFDVTPAQPVATAPERAPRWRLPAIAASVALLAGVGGWLTLDHGAELQTYETKPGERRTVALADGSRIVLNGGTRLSLDPDRPRVVAMANGEALFQVRHDATDPFVVTTADGTRLVDVGTIFNVEVNGGALDVGVSEGAVVYRGVDQAREVRLDAGEMLTRAATDASPVKRPVDRETVGGWQTGYLQYTDAPLPSVATDLTRSLGVPVAVDSALADRRFSGTLSLEGGAETVMPQIAPVLDVQLRRAGDGWTMTSRDARHR</sequence>